<feature type="coiled-coil region" evidence="1">
    <location>
        <begin position="68"/>
        <end position="95"/>
    </location>
</feature>
<comment type="caution">
    <text evidence="2">The sequence shown here is derived from an EMBL/GenBank/DDBJ whole genome shotgun (WGS) entry which is preliminary data.</text>
</comment>
<proteinExistence type="predicted"/>
<protein>
    <submittedName>
        <fullName evidence="2">Uncharacterized protein</fullName>
    </submittedName>
</protein>
<sequence>MVLFFGSGVAISPDGPDGGMETLFYVVALASFVGWLCTLHIDGWLGTPPGQLREHLRMINERLEGSGSSINEEQRRNLQKRKEELQKKLAQARVAGFTE</sequence>
<evidence type="ECO:0000313" key="2">
    <source>
        <dbReference type="EMBL" id="PAV24454.1"/>
    </source>
</evidence>
<name>A0A2A2HZM5_9GAMM</name>
<evidence type="ECO:0000313" key="5">
    <source>
        <dbReference type="Proteomes" id="UP000245887"/>
    </source>
</evidence>
<dbReference type="EMBL" id="NMPM01000174">
    <property type="protein sequence ID" value="PAV24454.1"/>
    <property type="molecule type" value="Genomic_DNA"/>
</dbReference>
<keyword evidence="4" id="KW-1185">Reference proteome</keyword>
<reference evidence="3 5" key="2">
    <citation type="submission" date="2018-04" db="EMBL/GenBank/DDBJ databases">
        <title>Genomic Encyclopedia of Type Strains, Phase IV (KMG-IV): sequencing the most valuable type-strain genomes for metagenomic binning, comparative biology and taxonomic classification.</title>
        <authorList>
            <person name="Goeker M."/>
        </authorList>
    </citation>
    <scope>NUCLEOTIDE SEQUENCE [LARGE SCALE GENOMIC DNA]</scope>
    <source>
        <strain evidence="3 5">DSM 28688</strain>
    </source>
</reference>
<dbReference type="Proteomes" id="UP000245887">
    <property type="component" value="Unassembled WGS sequence"/>
</dbReference>
<keyword evidence="1" id="KW-0175">Coiled coil</keyword>
<organism evidence="2 4">
    <name type="scientific">Tamilnaduibacter salinus</name>
    <dbReference type="NCBI Taxonomy" id="1484056"/>
    <lineage>
        <taxon>Bacteria</taxon>
        <taxon>Pseudomonadati</taxon>
        <taxon>Pseudomonadota</taxon>
        <taxon>Gammaproteobacteria</taxon>
        <taxon>Pseudomonadales</taxon>
        <taxon>Marinobacteraceae</taxon>
        <taxon>Tamilnaduibacter</taxon>
    </lineage>
</organism>
<dbReference type="AlphaFoldDB" id="A0A2A2HZM5"/>
<reference evidence="2 4" key="1">
    <citation type="submission" date="2017-07" db="EMBL/GenBank/DDBJ databases">
        <title>Tamlnaduibacter salinus (Mi-7) genome sequencing.</title>
        <authorList>
            <person name="Verma A."/>
            <person name="Krishnamurthi S."/>
        </authorList>
    </citation>
    <scope>NUCLEOTIDE SEQUENCE [LARGE SCALE GENOMIC DNA]</scope>
    <source>
        <strain evidence="2 4">Mi-7</strain>
    </source>
</reference>
<gene>
    <name evidence="3" type="ORF">C8D92_101402</name>
    <name evidence="2" type="ORF">CF392_16190</name>
</gene>
<accession>A0A2A2HZM5</accession>
<evidence type="ECO:0000313" key="4">
    <source>
        <dbReference type="Proteomes" id="UP000218332"/>
    </source>
</evidence>
<dbReference type="EMBL" id="QEKQ01000001">
    <property type="protein sequence ID" value="PVY79193.1"/>
    <property type="molecule type" value="Genomic_DNA"/>
</dbReference>
<evidence type="ECO:0000256" key="1">
    <source>
        <dbReference type="SAM" id="Coils"/>
    </source>
</evidence>
<evidence type="ECO:0000313" key="3">
    <source>
        <dbReference type="EMBL" id="PVY79193.1"/>
    </source>
</evidence>
<dbReference type="Proteomes" id="UP000218332">
    <property type="component" value="Unassembled WGS sequence"/>
</dbReference>